<dbReference type="Proteomes" id="UP001443914">
    <property type="component" value="Unassembled WGS sequence"/>
</dbReference>
<evidence type="ECO:0000313" key="1">
    <source>
        <dbReference type="EMBL" id="KAK9698476.1"/>
    </source>
</evidence>
<sequence>MAYMQRPQETTYYESKTEIIREPYDSYSSEYPHQRQQHHGVGGVLGEVVGAIVEKIVPGSHGHNHNHHGEVIERREERIYENGCDPCRRVY</sequence>
<keyword evidence="2" id="KW-1185">Reference proteome</keyword>
<reference evidence="1" key="1">
    <citation type="submission" date="2024-03" db="EMBL/GenBank/DDBJ databases">
        <title>WGS assembly of Saponaria officinalis var. Norfolk2.</title>
        <authorList>
            <person name="Jenkins J."/>
            <person name="Shu S."/>
            <person name="Grimwood J."/>
            <person name="Barry K."/>
            <person name="Goodstein D."/>
            <person name="Schmutz J."/>
            <person name="Leebens-Mack J."/>
            <person name="Osbourn A."/>
        </authorList>
    </citation>
    <scope>NUCLEOTIDE SEQUENCE [LARGE SCALE GENOMIC DNA]</scope>
    <source>
        <strain evidence="1">JIC</strain>
    </source>
</reference>
<protein>
    <submittedName>
        <fullName evidence="1">Uncharacterized protein</fullName>
    </submittedName>
</protein>
<proteinExistence type="predicted"/>
<dbReference type="EMBL" id="JBDFQZ010000008">
    <property type="protein sequence ID" value="KAK9698476.1"/>
    <property type="molecule type" value="Genomic_DNA"/>
</dbReference>
<evidence type="ECO:0000313" key="2">
    <source>
        <dbReference type="Proteomes" id="UP001443914"/>
    </source>
</evidence>
<comment type="caution">
    <text evidence="1">The sequence shown here is derived from an EMBL/GenBank/DDBJ whole genome shotgun (WGS) entry which is preliminary data.</text>
</comment>
<organism evidence="1 2">
    <name type="scientific">Saponaria officinalis</name>
    <name type="common">Common soapwort</name>
    <name type="synonym">Lychnis saponaria</name>
    <dbReference type="NCBI Taxonomy" id="3572"/>
    <lineage>
        <taxon>Eukaryota</taxon>
        <taxon>Viridiplantae</taxon>
        <taxon>Streptophyta</taxon>
        <taxon>Embryophyta</taxon>
        <taxon>Tracheophyta</taxon>
        <taxon>Spermatophyta</taxon>
        <taxon>Magnoliopsida</taxon>
        <taxon>eudicotyledons</taxon>
        <taxon>Gunneridae</taxon>
        <taxon>Pentapetalae</taxon>
        <taxon>Caryophyllales</taxon>
        <taxon>Caryophyllaceae</taxon>
        <taxon>Caryophylleae</taxon>
        <taxon>Saponaria</taxon>
    </lineage>
</organism>
<gene>
    <name evidence="1" type="ORF">RND81_08G107100</name>
</gene>
<name>A0AAW1J6Y0_SAPOF</name>
<accession>A0AAW1J6Y0</accession>
<dbReference type="AlphaFoldDB" id="A0AAW1J6Y0"/>